<keyword evidence="1" id="KW-1015">Disulfide bond</keyword>
<dbReference type="InterPro" id="IPR051428">
    <property type="entry name" value="Sphingo_Act-Surfact_Prot"/>
</dbReference>
<dbReference type="PROSITE" id="PS50015">
    <property type="entry name" value="SAP_B"/>
    <property type="match status" value="2"/>
</dbReference>
<sequence length="247" mass="28959">MMAKFVLIFGLMVLSSAALKDLMLKENKTPKESSVLRATTFMNTCDECQALIIRFAETIKNPEKMEELKDLLRMLCHQTLHEYECRVFVNELEHFLQKFEKYLKDPKKICEHLRLCSNRKIDQFRRIDMIYGKKKNENVESDLICDECQLAADELKHSIEDEKVQLRLKKFISEEICVRLGELRGKCDLLLEEFLPEVIEELDKLLKNTKAFCADIGLCKRSIDQYEDTENDAINPKDVSIFANFNF</sequence>
<dbReference type="STRING" id="103827.A0A0N5CLL2"/>
<evidence type="ECO:0000313" key="6">
    <source>
        <dbReference type="Proteomes" id="UP000276776"/>
    </source>
</evidence>
<accession>A0A0N5CLL2</accession>
<dbReference type="Gene3D" id="1.10.225.10">
    <property type="entry name" value="Saposin-like"/>
    <property type="match status" value="2"/>
</dbReference>
<feature type="chain" id="PRO_5043126298" evidence="3">
    <location>
        <begin position="19"/>
        <end position="247"/>
    </location>
</feature>
<keyword evidence="3" id="KW-0732">Signal</keyword>
<dbReference type="EMBL" id="UYYF01000101">
    <property type="protein sequence ID" value="VDM96201.1"/>
    <property type="molecule type" value="Genomic_DNA"/>
</dbReference>
<feature type="signal peptide" evidence="3">
    <location>
        <begin position="1"/>
        <end position="18"/>
    </location>
</feature>
<dbReference type="SUPFAM" id="SSF47862">
    <property type="entry name" value="Saposin"/>
    <property type="match status" value="1"/>
</dbReference>
<proteinExistence type="predicted"/>
<evidence type="ECO:0000313" key="7">
    <source>
        <dbReference type="WBParaSite" id="TCLT_0000100001-mRNA-1"/>
    </source>
</evidence>
<feature type="domain" description="Saposin B-type" evidence="4">
    <location>
        <begin position="141"/>
        <end position="223"/>
    </location>
</feature>
<dbReference type="InterPro" id="IPR008138">
    <property type="entry name" value="SapB_2"/>
</dbReference>
<evidence type="ECO:0000256" key="1">
    <source>
        <dbReference type="ARBA" id="ARBA00023157"/>
    </source>
</evidence>
<reference evidence="5 6" key="2">
    <citation type="submission" date="2018-11" db="EMBL/GenBank/DDBJ databases">
        <authorList>
            <consortium name="Pathogen Informatics"/>
        </authorList>
    </citation>
    <scope>NUCLEOTIDE SEQUENCE [LARGE SCALE GENOMIC DNA]</scope>
</reference>
<evidence type="ECO:0000259" key="4">
    <source>
        <dbReference type="PROSITE" id="PS50015"/>
    </source>
</evidence>
<gene>
    <name evidence="5" type="ORF">TCLT_LOCUS1001</name>
</gene>
<dbReference type="PANTHER" id="PTHR11480:SF3">
    <property type="entry name" value="BCDNA.GH08312"/>
    <property type="match status" value="1"/>
</dbReference>
<dbReference type="InterPro" id="IPR008139">
    <property type="entry name" value="SaposinB_dom"/>
</dbReference>
<dbReference type="SMART" id="SM00741">
    <property type="entry name" value="SapB"/>
    <property type="match status" value="2"/>
</dbReference>
<dbReference type="AlphaFoldDB" id="A0A0N5CLL2"/>
<reference evidence="7" key="1">
    <citation type="submission" date="2017-02" db="UniProtKB">
        <authorList>
            <consortium name="WormBaseParasite"/>
        </authorList>
    </citation>
    <scope>IDENTIFICATION</scope>
</reference>
<name>A0A0N5CLL2_THECL</name>
<keyword evidence="2" id="KW-0325">Glycoprotein</keyword>
<organism evidence="7">
    <name type="scientific">Thelazia callipaeda</name>
    <name type="common">Oriental eyeworm</name>
    <name type="synonym">Parasitic nematode</name>
    <dbReference type="NCBI Taxonomy" id="103827"/>
    <lineage>
        <taxon>Eukaryota</taxon>
        <taxon>Metazoa</taxon>
        <taxon>Ecdysozoa</taxon>
        <taxon>Nematoda</taxon>
        <taxon>Chromadorea</taxon>
        <taxon>Rhabditida</taxon>
        <taxon>Spirurina</taxon>
        <taxon>Spiruromorpha</taxon>
        <taxon>Thelazioidea</taxon>
        <taxon>Thelaziidae</taxon>
        <taxon>Thelazia</taxon>
    </lineage>
</organism>
<protein>
    <submittedName>
        <fullName evidence="7">Saposin B-type domain-containing protein</fullName>
    </submittedName>
</protein>
<keyword evidence="6" id="KW-1185">Reference proteome</keyword>
<dbReference type="OMA" id="ADIGLCK"/>
<dbReference type="Pfam" id="PF03489">
    <property type="entry name" value="SapB_2"/>
    <property type="match status" value="1"/>
</dbReference>
<dbReference type="PANTHER" id="PTHR11480">
    <property type="entry name" value="SAPOSIN-RELATED"/>
    <property type="match status" value="1"/>
</dbReference>
<dbReference type="InterPro" id="IPR011001">
    <property type="entry name" value="Saposin-like"/>
</dbReference>
<feature type="domain" description="Saposin B-type" evidence="4">
    <location>
        <begin position="41"/>
        <end position="120"/>
    </location>
</feature>
<evidence type="ECO:0000313" key="5">
    <source>
        <dbReference type="EMBL" id="VDM96201.1"/>
    </source>
</evidence>
<dbReference type="WBParaSite" id="TCLT_0000100001-mRNA-1">
    <property type="protein sequence ID" value="TCLT_0000100001-mRNA-1"/>
    <property type="gene ID" value="TCLT_0000100001"/>
</dbReference>
<dbReference type="OrthoDB" id="69496at2759"/>
<evidence type="ECO:0000256" key="3">
    <source>
        <dbReference type="SAM" id="SignalP"/>
    </source>
</evidence>
<evidence type="ECO:0000256" key="2">
    <source>
        <dbReference type="ARBA" id="ARBA00023180"/>
    </source>
</evidence>
<dbReference type="Proteomes" id="UP000276776">
    <property type="component" value="Unassembled WGS sequence"/>
</dbReference>